<evidence type="ECO:0000313" key="3">
    <source>
        <dbReference type="Proteomes" id="UP000184480"/>
    </source>
</evidence>
<protein>
    <submittedName>
        <fullName evidence="2">Permuted papain-like amidase enzyme, YaeF/YiiX, C92 family</fullName>
    </submittedName>
</protein>
<dbReference type="STRING" id="1346286.SAMN05444362_101561"/>
<dbReference type="Proteomes" id="UP000184480">
    <property type="component" value="Unassembled WGS sequence"/>
</dbReference>
<dbReference type="AlphaFoldDB" id="A0A1M4UCQ8"/>
<evidence type="ECO:0000256" key="1">
    <source>
        <dbReference type="SAM" id="SignalP"/>
    </source>
</evidence>
<dbReference type="Pfam" id="PF05708">
    <property type="entry name" value="Peptidase_C92"/>
    <property type="match status" value="1"/>
</dbReference>
<feature type="signal peptide" evidence="1">
    <location>
        <begin position="1"/>
        <end position="20"/>
    </location>
</feature>
<organism evidence="2 3">
    <name type="scientific">Dysgonomonas macrotermitis</name>
    <dbReference type="NCBI Taxonomy" id="1346286"/>
    <lineage>
        <taxon>Bacteria</taxon>
        <taxon>Pseudomonadati</taxon>
        <taxon>Bacteroidota</taxon>
        <taxon>Bacteroidia</taxon>
        <taxon>Bacteroidales</taxon>
        <taxon>Dysgonomonadaceae</taxon>
        <taxon>Dysgonomonas</taxon>
    </lineage>
</organism>
<gene>
    <name evidence="2" type="ORF">SAMN05444362_101561</name>
</gene>
<proteinExistence type="predicted"/>
<dbReference type="RefSeq" id="WP_062175627.1">
    <property type="nucleotide sequence ID" value="NZ_BBXL01000001.1"/>
</dbReference>
<dbReference type="Gene3D" id="3.90.1720.10">
    <property type="entry name" value="endopeptidase domain like (from Nostoc punctiforme)"/>
    <property type="match status" value="1"/>
</dbReference>
<feature type="chain" id="PRO_5009907710" evidence="1">
    <location>
        <begin position="21"/>
        <end position="214"/>
    </location>
</feature>
<dbReference type="EMBL" id="FQUC01000001">
    <property type="protein sequence ID" value="SHE54363.1"/>
    <property type="molecule type" value="Genomic_DNA"/>
</dbReference>
<dbReference type="SUPFAM" id="SSF54001">
    <property type="entry name" value="Cysteine proteinases"/>
    <property type="match status" value="1"/>
</dbReference>
<reference evidence="3" key="1">
    <citation type="submission" date="2016-11" db="EMBL/GenBank/DDBJ databases">
        <authorList>
            <person name="Varghese N."/>
            <person name="Submissions S."/>
        </authorList>
    </citation>
    <scope>NUCLEOTIDE SEQUENCE [LARGE SCALE GENOMIC DNA]</scope>
    <source>
        <strain evidence="3">DSM 27370</strain>
    </source>
</reference>
<sequence length="214" mass="24207">MKFNITVLFFFLFGAVHIQAQDFKLQNGDLIFQESGISNLEKSIREVTTSIGDYQFTHVGIVYIDDNDSVFVLEATTPKLVLTPINEYLYPKDNKGNYPRSVVGRLNDEYQSIIPKALALGFPHIGTGYDYGFVVDNDKYYCSELIYEILKEANNGVEVFSLAPMTFRSKGTTTTTKGWIEYFNKHNLPIPEGELGISPGAMSQSDVLRIVHYY</sequence>
<dbReference type="OrthoDB" id="195541at2"/>
<dbReference type="InterPro" id="IPR038765">
    <property type="entry name" value="Papain-like_cys_pep_sf"/>
</dbReference>
<evidence type="ECO:0000313" key="2">
    <source>
        <dbReference type="EMBL" id="SHE54363.1"/>
    </source>
</evidence>
<name>A0A1M4UCQ8_9BACT</name>
<keyword evidence="1" id="KW-0732">Signal</keyword>
<dbReference type="InterPro" id="IPR024453">
    <property type="entry name" value="Peptidase_C92"/>
</dbReference>
<accession>A0A1M4UCQ8</accession>
<keyword evidence="3" id="KW-1185">Reference proteome</keyword>